<feature type="signal peptide" evidence="2">
    <location>
        <begin position="1"/>
        <end position="17"/>
    </location>
</feature>
<gene>
    <name evidence="3" type="ORF">L227DRAFT_572610</name>
</gene>
<reference evidence="3" key="1">
    <citation type="journal article" date="2018" name="Genome Biol. Evol.">
        <title>Genomics and development of Lentinus tigrinus, a white-rot wood-decaying mushroom with dimorphic fruiting bodies.</title>
        <authorList>
            <person name="Wu B."/>
            <person name="Xu Z."/>
            <person name="Knudson A."/>
            <person name="Carlson A."/>
            <person name="Chen N."/>
            <person name="Kovaka S."/>
            <person name="LaButti K."/>
            <person name="Lipzen A."/>
            <person name="Pennachio C."/>
            <person name="Riley R."/>
            <person name="Schakwitz W."/>
            <person name="Umezawa K."/>
            <person name="Ohm R.A."/>
            <person name="Grigoriev I.V."/>
            <person name="Nagy L.G."/>
            <person name="Gibbons J."/>
            <person name="Hibbett D."/>
        </authorList>
    </citation>
    <scope>NUCLEOTIDE SEQUENCE [LARGE SCALE GENOMIC DNA]</scope>
    <source>
        <strain evidence="3">ALCF2SS1-6</strain>
    </source>
</reference>
<evidence type="ECO:0000313" key="4">
    <source>
        <dbReference type="Proteomes" id="UP000313359"/>
    </source>
</evidence>
<sequence>MRTRALAMLISPKLVQAIVDYHDEYIRKHAVVQPWYWDVNEEWVQKLNDVFKLDNSEQSPLQTSATAANVASTSMSTDSEGLPLVQATSAAISGGIVGARDESPLAGVDSDNANPEVGRSPTTASGMFPSFSGPLESSTAADPTATSSEPAGEVNAAGILAIDSSAAANVDVVNSCLTSASSTHRETWTPLPTALHGSSSPTATMLPSSSSSSEKADVNSS</sequence>
<keyword evidence="2" id="KW-0732">Signal</keyword>
<feature type="compositionally biased region" description="Low complexity" evidence="1">
    <location>
        <begin position="136"/>
        <end position="150"/>
    </location>
</feature>
<feature type="region of interest" description="Disordered" evidence="1">
    <location>
        <begin position="102"/>
        <end position="150"/>
    </location>
</feature>
<evidence type="ECO:0000256" key="1">
    <source>
        <dbReference type="SAM" id="MobiDB-lite"/>
    </source>
</evidence>
<dbReference type="Proteomes" id="UP000313359">
    <property type="component" value="Unassembled WGS sequence"/>
</dbReference>
<feature type="region of interest" description="Disordered" evidence="1">
    <location>
        <begin position="179"/>
        <end position="221"/>
    </location>
</feature>
<keyword evidence="4" id="KW-1185">Reference proteome</keyword>
<evidence type="ECO:0000313" key="3">
    <source>
        <dbReference type="EMBL" id="RPD63463.1"/>
    </source>
</evidence>
<protein>
    <submittedName>
        <fullName evidence="3">Uncharacterized protein</fullName>
    </submittedName>
</protein>
<proteinExistence type="predicted"/>
<name>A0A5C2SI64_9APHY</name>
<dbReference type="AlphaFoldDB" id="A0A5C2SI64"/>
<dbReference type="EMBL" id="ML122256">
    <property type="protein sequence ID" value="RPD63463.1"/>
    <property type="molecule type" value="Genomic_DNA"/>
</dbReference>
<evidence type="ECO:0000256" key="2">
    <source>
        <dbReference type="SAM" id="SignalP"/>
    </source>
</evidence>
<accession>A0A5C2SI64</accession>
<feature type="chain" id="PRO_5022864314" evidence="2">
    <location>
        <begin position="18"/>
        <end position="221"/>
    </location>
</feature>
<feature type="compositionally biased region" description="Low complexity" evidence="1">
    <location>
        <begin position="198"/>
        <end position="213"/>
    </location>
</feature>
<organism evidence="3 4">
    <name type="scientific">Lentinus tigrinus ALCF2SS1-6</name>
    <dbReference type="NCBI Taxonomy" id="1328759"/>
    <lineage>
        <taxon>Eukaryota</taxon>
        <taxon>Fungi</taxon>
        <taxon>Dikarya</taxon>
        <taxon>Basidiomycota</taxon>
        <taxon>Agaricomycotina</taxon>
        <taxon>Agaricomycetes</taxon>
        <taxon>Polyporales</taxon>
        <taxon>Polyporaceae</taxon>
        <taxon>Lentinus</taxon>
    </lineage>
</organism>